<dbReference type="EMBL" id="CP021255">
    <property type="protein sequence ID" value="AVD71965.1"/>
    <property type="molecule type" value="Genomic_DNA"/>
</dbReference>
<sequence length="277" mass="30994">MPALAPALSHAEGFDFSEDADDIALRQADAAKDLEQPVKQMPFSQFVDQCQATLQKELQQKIRGNEDTLIAHAKIRAAYINIDQACNATRWAKEANISNASGVPGLGLYIDLYQGVLKKPERLARALHEKHFFYHLYRYRQLMQWYNEAGKKHETGLENLPQQFLSLISTISKVKVQSPVGRVALLKDLPVWGICAVGTAQEIDRTAQQLSRYCLPSSAARDLGRHSSMALDHKAEREAVGQAALSQIVAPQHTISAEWQDKIVQANTPYTRQFLIC</sequence>
<keyword evidence="2" id="KW-1185">Reference proteome</keyword>
<organism evidence="1 2">
    <name type="scientific">Desulfobulbus oralis</name>
    <dbReference type="NCBI Taxonomy" id="1986146"/>
    <lineage>
        <taxon>Bacteria</taxon>
        <taxon>Pseudomonadati</taxon>
        <taxon>Thermodesulfobacteriota</taxon>
        <taxon>Desulfobulbia</taxon>
        <taxon>Desulfobulbales</taxon>
        <taxon>Desulfobulbaceae</taxon>
        <taxon>Desulfobulbus</taxon>
    </lineage>
</organism>
<proteinExistence type="predicted"/>
<reference evidence="1 2" key="1">
    <citation type="journal article" date="2018" name="MBio">
        <title>Insights into the evolution of host association through the isolation and characterization of a novel human periodontal pathobiont, Desulfobulbus oralis.</title>
        <authorList>
            <person name="Cross K.L."/>
            <person name="Chirania P."/>
            <person name="Xiong W."/>
            <person name="Beall C.J."/>
            <person name="Elkins J.G."/>
            <person name="Giannone R.J."/>
            <person name="Griffen A.L."/>
            <person name="Guss A.M."/>
            <person name="Hettich R.L."/>
            <person name="Joshi S.S."/>
            <person name="Mokrzan E.M."/>
            <person name="Martin R.K."/>
            <person name="Zhulin I.B."/>
            <person name="Leys E.J."/>
            <person name="Podar M."/>
        </authorList>
    </citation>
    <scope>NUCLEOTIDE SEQUENCE [LARGE SCALE GENOMIC DNA]</scope>
    <source>
        <strain evidence="1 2">ORNL</strain>
    </source>
</reference>
<dbReference type="AlphaFoldDB" id="A0A2L1GQK0"/>
<evidence type="ECO:0000313" key="2">
    <source>
        <dbReference type="Proteomes" id="UP000239867"/>
    </source>
</evidence>
<name>A0A2L1GQK0_9BACT</name>
<gene>
    <name evidence="1" type="ORF">CAY53_11180</name>
</gene>
<dbReference type="Proteomes" id="UP000239867">
    <property type="component" value="Chromosome"/>
</dbReference>
<protein>
    <submittedName>
        <fullName evidence="1">Uncharacterized protein</fullName>
    </submittedName>
</protein>
<dbReference type="KEGG" id="deo:CAY53_11180"/>
<accession>A0A2L1GQK0</accession>
<dbReference type="RefSeq" id="WP_104937174.1">
    <property type="nucleotide sequence ID" value="NZ_CP021255.1"/>
</dbReference>
<evidence type="ECO:0000313" key="1">
    <source>
        <dbReference type="EMBL" id="AVD71965.1"/>
    </source>
</evidence>